<proteinExistence type="predicted"/>
<name>A0A0M3IX83_ASCLU</name>
<keyword evidence="1" id="KW-1185">Reference proteome</keyword>
<sequence>MSFNENPDFDDLLLQRATESDLNDIVNFLMRDFLHNEPLNKSIHLTESDADNLFIGLSQAGIASSLSYLLRTPCGKIAAVRLASILDRPEKENLVRYLLVKL</sequence>
<reference evidence="2" key="1">
    <citation type="submission" date="2017-02" db="UniProtKB">
        <authorList>
            <consortium name="WormBaseParasite"/>
        </authorList>
    </citation>
    <scope>IDENTIFICATION</scope>
</reference>
<organism evidence="1 2">
    <name type="scientific">Ascaris lumbricoides</name>
    <name type="common">Giant roundworm</name>
    <dbReference type="NCBI Taxonomy" id="6252"/>
    <lineage>
        <taxon>Eukaryota</taxon>
        <taxon>Metazoa</taxon>
        <taxon>Ecdysozoa</taxon>
        <taxon>Nematoda</taxon>
        <taxon>Chromadorea</taxon>
        <taxon>Rhabditida</taxon>
        <taxon>Spirurina</taxon>
        <taxon>Ascaridomorpha</taxon>
        <taxon>Ascaridoidea</taxon>
        <taxon>Ascarididae</taxon>
        <taxon>Ascaris</taxon>
    </lineage>
</organism>
<evidence type="ECO:0000313" key="1">
    <source>
        <dbReference type="Proteomes" id="UP000036681"/>
    </source>
</evidence>
<dbReference type="Proteomes" id="UP000036681">
    <property type="component" value="Unplaced"/>
</dbReference>
<protein>
    <submittedName>
        <fullName evidence="2">N-acetyltransferase domain-containing protein</fullName>
    </submittedName>
</protein>
<dbReference type="Gene3D" id="3.40.630.30">
    <property type="match status" value="1"/>
</dbReference>
<dbReference type="AlphaFoldDB" id="A0A0M3IX83"/>
<accession>A0A0M3IX83</accession>
<dbReference type="WBParaSite" id="ALUE_0002336101-mRNA-1">
    <property type="protein sequence ID" value="ALUE_0002336101-mRNA-1"/>
    <property type="gene ID" value="ALUE_0002336101"/>
</dbReference>
<evidence type="ECO:0000313" key="2">
    <source>
        <dbReference type="WBParaSite" id="ALUE_0002336101-mRNA-1"/>
    </source>
</evidence>